<evidence type="ECO:0000256" key="4">
    <source>
        <dbReference type="ARBA" id="ARBA00022989"/>
    </source>
</evidence>
<evidence type="ECO:0000256" key="5">
    <source>
        <dbReference type="ARBA" id="ARBA00023136"/>
    </source>
</evidence>
<keyword evidence="5 6" id="KW-0472">Membrane</keyword>
<dbReference type="GO" id="GO:0015658">
    <property type="term" value="F:branched-chain amino acid transmembrane transporter activity"/>
    <property type="evidence" value="ECO:0007669"/>
    <property type="project" value="InterPro"/>
</dbReference>
<dbReference type="InterPro" id="IPR043428">
    <property type="entry name" value="LivM-like"/>
</dbReference>
<dbReference type="RefSeq" id="WP_340527167.1">
    <property type="nucleotide sequence ID" value="NZ_FMSH01000328.1"/>
</dbReference>
<feature type="transmembrane region" description="Helical" evidence="6">
    <location>
        <begin position="244"/>
        <end position="265"/>
    </location>
</feature>
<feature type="transmembrane region" description="Helical" evidence="6">
    <location>
        <begin position="332"/>
        <end position="358"/>
    </location>
</feature>
<dbReference type="InterPro" id="IPR001851">
    <property type="entry name" value="ABC_transp_permease"/>
</dbReference>
<feature type="transmembrane region" description="Helical" evidence="6">
    <location>
        <begin position="137"/>
        <end position="155"/>
    </location>
</feature>
<keyword evidence="3 6" id="KW-0812">Transmembrane</keyword>
<dbReference type="PANTHER" id="PTHR30482">
    <property type="entry name" value="HIGH-AFFINITY BRANCHED-CHAIN AMINO ACID TRANSPORT SYSTEM PERMEASE"/>
    <property type="match status" value="1"/>
</dbReference>
<evidence type="ECO:0000256" key="2">
    <source>
        <dbReference type="ARBA" id="ARBA00022475"/>
    </source>
</evidence>
<feature type="transmembrane region" description="Helical" evidence="6">
    <location>
        <begin position="296"/>
        <end position="320"/>
    </location>
</feature>
<dbReference type="PANTHER" id="PTHR30482:SF10">
    <property type="entry name" value="HIGH-AFFINITY BRANCHED-CHAIN AMINO ACID TRANSPORT PROTEIN BRAE"/>
    <property type="match status" value="1"/>
</dbReference>
<feature type="transmembrane region" description="Helical" evidence="6">
    <location>
        <begin position="190"/>
        <end position="206"/>
    </location>
</feature>
<feature type="transmembrane region" description="Helical" evidence="6">
    <location>
        <begin position="370"/>
        <end position="389"/>
    </location>
</feature>
<evidence type="ECO:0000313" key="7">
    <source>
        <dbReference type="EMBL" id="SCU80042.1"/>
    </source>
</evidence>
<gene>
    <name evidence="7" type="primary">livM</name>
    <name evidence="7" type="ORF">CNECB9_3940030</name>
</gene>
<feature type="transmembrane region" description="Helical" evidence="6">
    <location>
        <begin position="162"/>
        <end position="184"/>
    </location>
</feature>
<feature type="transmembrane region" description="Helical" evidence="6">
    <location>
        <begin position="89"/>
        <end position="117"/>
    </location>
</feature>
<dbReference type="EMBL" id="FMSH01000328">
    <property type="protein sequence ID" value="SCU80042.1"/>
    <property type="molecule type" value="Genomic_DNA"/>
</dbReference>
<dbReference type="Pfam" id="PF02653">
    <property type="entry name" value="BPD_transp_2"/>
    <property type="match status" value="1"/>
</dbReference>
<organism evidence="7">
    <name type="scientific">Cupriavidus necator</name>
    <name type="common">Alcaligenes eutrophus</name>
    <name type="synonym">Ralstonia eutropha</name>
    <dbReference type="NCBI Taxonomy" id="106590"/>
    <lineage>
        <taxon>Bacteria</taxon>
        <taxon>Pseudomonadati</taxon>
        <taxon>Pseudomonadota</taxon>
        <taxon>Betaproteobacteria</taxon>
        <taxon>Burkholderiales</taxon>
        <taxon>Burkholderiaceae</taxon>
        <taxon>Cupriavidus</taxon>
    </lineage>
</organism>
<dbReference type="AlphaFoldDB" id="A0A1K0JRE0"/>
<feature type="transmembrane region" description="Helical" evidence="6">
    <location>
        <begin position="27"/>
        <end position="45"/>
    </location>
</feature>
<evidence type="ECO:0000256" key="6">
    <source>
        <dbReference type="SAM" id="Phobius"/>
    </source>
</evidence>
<keyword evidence="4 6" id="KW-1133">Transmembrane helix</keyword>
<reference evidence="7" key="1">
    <citation type="submission" date="2016-09" db="EMBL/GenBank/DDBJ databases">
        <authorList>
            <person name="Capua I."/>
            <person name="De Benedictis P."/>
            <person name="Joannis T."/>
            <person name="Lombin L.H."/>
            <person name="Cattoli G."/>
        </authorList>
    </citation>
    <scope>NUCLEOTIDE SEQUENCE</scope>
    <source>
        <strain evidence="7">B9</strain>
    </source>
</reference>
<evidence type="ECO:0000256" key="3">
    <source>
        <dbReference type="ARBA" id="ARBA00022692"/>
    </source>
</evidence>
<feature type="transmembrane region" description="Helical" evidence="6">
    <location>
        <begin position="51"/>
        <end position="68"/>
    </location>
</feature>
<keyword evidence="2" id="KW-1003">Cell membrane</keyword>
<evidence type="ECO:0000256" key="1">
    <source>
        <dbReference type="ARBA" id="ARBA00004651"/>
    </source>
</evidence>
<accession>A0A1K0JRE0</accession>
<proteinExistence type="predicted"/>
<comment type="subcellular location">
    <subcellularLocation>
        <location evidence="1">Cell membrane</location>
        <topology evidence="1">Multi-pass membrane protein</topology>
    </subcellularLocation>
</comment>
<dbReference type="CDD" id="cd06581">
    <property type="entry name" value="TM_PBP1_LivM_like"/>
    <property type="match status" value="1"/>
</dbReference>
<dbReference type="GO" id="GO:0005886">
    <property type="term" value="C:plasma membrane"/>
    <property type="evidence" value="ECO:0007669"/>
    <property type="project" value="UniProtKB-SubCell"/>
</dbReference>
<name>A0A1K0JRE0_CUPNE</name>
<protein>
    <submittedName>
        <fullName evidence="7">High-affinity branched-chain amino acid ABC transport system permease protein HAAT family</fullName>
    </submittedName>
</protein>
<sequence>MNVSDNVSKPLPAAPSITADGSQRRPAMVLAIAAVAMVAYLYFFLHAESQLAVAVLLALAGAAVFAAGRLGLTQAVEQAAVRRPGQSRLWALAGTLALVALFHESHFVLLMLCAVLLYTTACLGLTVQFGFSGVSNFAGAAFFGIGAYTTAVLAAHTGIPHVLVIVLSGAAAAVIGSVLVAPVLRTRGHYAALVTIAFGILFKTFLEVNDVLGGPQGLQVPGMTLFGFAFNEGVTLFGVDVSFYASYALLSLLICAGTFAVVKALERSWVGLAMDVVRTDETAAAAFGLHIARWKVIAFMLGNFFAGIAGSVYGMVTAFVAPNNFTFADSLLMLSVVILGGLGNVVGLVPAAIIVLVLPEKLQFIQEYRFLFYAALVIAILLFRPDGLMPRKTRLFFPREDAQ</sequence>